<dbReference type="SUPFAM" id="SSF48403">
    <property type="entry name" value="Ankyrin repeat"/>
    <property type="match status" value="1"/>
</dbReference>
<proteinExistence type="inferred from homology"/>
<keyword evidence="5 7" id="KW-0040">ANK repeat</keyword>
<comment type="catalytic activity">
    <reaction evidence="8">
        <text>L-cysteinyl-[protein] + hexadecanoyl-CoA = S-hexadecanoyl-L-cysteinyl-[protein] + CoA</text>
        <dbReference type="Rhea" id="RHEA:36683"/>
        <dbReference type="Rhea" id="RHEA-COMP:10131"/>
        <dbReference type="Rhea" id="RHEA-COMP:11032"/>
        <dbReference type="ChEBI" id="CHEBI:29950"/>
        <dbReference type="ChEBI" id="CHEBI:57287"/>
        <dbReference type="ChEBI" id="CHEBI:57379"/>
        <dbReference type="ChEBI" id="CHEBI:74151"/>
        <dbReference type="EC" id="2.3.1.225"/>
    </reaction>
</comment>
<dbReference type="PANTHER" id="PTHR24161:SF118">
    <property type="entry name" value="PALMITOYLTRANSFERASE"/>
    <property type="match status" value="1"/>
</dbReference>
<reference evidence="11" key="1">
    <citation type="submission" date="2024-06" db="EMBL/GenBank/DDBJ databases">
        <authorList>
            <person name="Liu X."/>
            <person name="Lenzi L."/>
            <person name="Haldenby T S."/>
            <person name="Uol C."/>
        </authorList>
    </citation>
    <scope>NUCLEOTIDE SEQUENCE</scope>
</reference>
<comment type="similarity">
    <text evidence="8">Belongs to the DHHC palmitoyltransferase family.</text>
</comment>
<keyword evidence="2 8" id="KW-0812">Transmembrane</keyword>
<evidence type="ECO:0000256" key="8">
    <source>
        <dbReference type="RuleBase" id="RU079119"/>
    </source>
</evidence>
<dbReference type="Pfam" id="PF01529">
    <property type="entry name" value="DHHC"/>
    <property type="match status" value="1"/>
</dbReference>
<organism evidence="11 12">
    <name type="scientific">Calicophoron daubneyi</name>
    <name type="common">Rumen fluke</name>
    <name type="synonym">Paramphistomum daubneyi</name>
    <dbReference type="NCBI Taxonomy" id="300641"/>
    <lineage>
        <taxon>Eukaryota</taxon>
        <taxon>Metazoa</taxon>
        <taxon>Spiralia</taxon>
        <taxon>Lophotrochozoa</taxon>
        <taxon>Platyhelminthes</taxon>
        <taxon>Trematoda</taxon>
        <taxon>Digenea</taxon>
        <taxon>Plagiorchiida</taxon>
        <taxon>Pronocephalata</taxon>
        <taxon>Paramphistomoidea</taxon>
        <taxon>Paramphistomidae</taxon>
        <taxon>Calicophoron</taxon>
    </lineage>
</organism>
<dbReference type="InterPro" id="IPR036770">
    <property type="entry name" value="Ankyrin_rpt-contain_sf"/>
</dbReference>
<dbReference type="PROSITE" id="PS50297">
    <property type="entry name" value="ANK_REP_REGION"/>
    <property type="match status" value="2"/>
</dbReference>
<feature type="repeat" description="ANK" evidence="7">
    <location>
        <begin position="276"/>
        <end position="300"/>
    </location>
</feature>
<dbReference type="PROSITE" id="PS50216">
    <property type="entry name" value="DHHC"/>
    <property type="match status" value="1"/>
</dbReference>
<dbReference type="InterPro" id="IPR002110">
    <property type="entry name" value="Ankyrin_rpt"/>
</dbReference>
<dbReference type="Pfam" id="PF12796">
    <property type="entry name" value="Ank_2"/>
    <property type="match status" value="1"/>
</dbReference>
<name>A0AAV2T9A1_CALDB</name>
<dbReference type="Proteomes" id="UP001497525">
    <property type="component" value="Unassembled WGS sequence"/>
</dbReference>
<feature type="transmembrane region" description="Helical" evidence="8">
    <location>
        <begin position="480"/>
        <end position="497"/>
    </location>
</feature>
<keyword evidence="8" id="KW-0808">Transferase</keyword>
<evidence type="ECO:0000256" key="2">
    <source>
        <dbReference type="ARBA" id="ARBA00022692"/>
    </source>
</evidence>
<feature type="region of interest" description="Disordered" evidence="9">
    <location>
        <begin position="1"/>
        <end position="26"/>
    </location>
</feature>
<keyword evidence="8" id="KW-0012">Acyltransferase</keyword>
<dbReference type="GO" id="GO:0016020">
    <property type="term" value="C:membrane"/>
    <property type="evidence" value="ECO:0007669"/>
    <property type="project" value="UniProtKB-SubCell"/>
</dbReference>
<evidence type="ECO:0000313" key="11">
    <source>
        <dbReference type="EMBL" id="CAL5133446.1"/>
    </source>
</evidence>
<evidence type="ECO:0000256" key="3">
    <source>
        <dbReference type="ARBA" id="ARBA00022737"/>
    </source>
</evidence>
<gene>
    <name evidence="11" type="ORF">CDAUBV1_LOCUS6683</name>
</gene>
<comment type="subcellular location">
    <subcellularLocation>
        <location evidence="1">Membrane</location>
        <topology evidence="1">Multi-pass membrane protein</topology>
    </subcellularLocation>
</comment>
<dbReference type="EMBL" id="CAXLJL010000156">
    <property type="protein sequence ID" value="CAL5133446.1"/>
    <property type="molecule type" value="Genomic_DNA"/>
</dbReference>
<evidence type="ECO:0000256" key="1">
    <source>
        <dbReference type="ARBA" id="ARBA00004141"/>
    </source>
</evidence>
<feature type="transmembrane region" description="Helical" evidence="8">
    <location>
        <begin position="503"/>
        <end position="531"/>
    </location>
</feature>
<feature type="repeat" description="ANK" evidence="7">
    <location>
        <begin position="208"/>
        <end position="240"/>
    </location>
</feature>
<dbReference type="EC" id="2.3.1.225" evidence="8"/>
<evidence type="ECO:0000256" key="9">
    <source>
        <dbReference type="SAM" id="MobiDB-lite"/>
    </source>
</evidence>
<evidence type="ECO:0000256" key="6">
    <source>
        <dbReference type="ARBA" id="ARBA00023136"/>
    </source>
</evidence>
<sequence length="761" mass="84890">MSWADHRAASSSHTQEAPTRRTVEDDGQACVARGQAIPTGAVKSTQTIGGCLSLKHDAVPRHYSHGVATRCEQYLEDSGVRRQTAGEHPLLEQARSRRHRAIPHAQLHCIFDLSMKGLSFGLTFRTMYVTRQPGLPVVSLENQGPWEILNQAPSVVCAQYFISQPVSVLEVKDSLGYSLLHRACLKCDALVVAALLQAGLPADVATNAGVRPIHLAAGQGQPVILFLLARAGANLGQTDSKGRIALHYAVERDQVLTVAWLLAFPQAGRPDSPDRYGVTPLHLACAAGKIRTLKYMLQNNRIDNGDKGWNLFARDCLGNTCLHAAFTPQVLNASAVFSQTCASVKNQAKEVTWTLLTSQLTTSSPHPLELTQMKNNANQVVSDLASKWHVGRALLCLLCMSQMVSQNCSANMARGWLLRFYSFSWFLSGSLPFVIFFIVSILNLCLNTQLFHLFTIVLLVWISSKQRHRMDDATNRPNPFFAGVFILGVLANLYAFVVDLYPVSLAVFFGGFQSVLMFSLFSLVLLLFLILIYSDPGRVTACVPKQNQDPIIDLVMSEGCLILNQLQNRMQTQNSSPHWHLIDQYCPYCRLVLDPHGYVKHCKLCECCLENMDHHCLFIMTCVARRNQRWFILFLITCVTFGVSAVYAFLSASLLNCFTTDCLSSFRMFTDGCLCAYSHFPRCIIMLPVDLCSILWALCLLHDQFISVATRVPVRLRIPQRRTNLLCFQSFRLWKVVLHFIVTNKLPVPPAQATSDTYNCL</sequence>
<keyword evidence="3" id="KW-0677">Repeat</keyword>
<dbReference type="InterPro" id="IPR001594">
    <property type="entry name" value="Palmitoyltrfase_DHHC"/>
</dbReference>
<evidence type="ECO:0000256" key="7">
    <source>
        <dbReference type="PROSITE-ProRule" id="PRU00023"/>
    </source>
</evidence>
<dbReference type="GO" id="GO:0019706">
    <property type="term" value="F:protein-cysteine S-palmitoyltransferase activity"/>
    <property type="evidence" value="ECO:0007669"/>
    <property type="project" value="UniProtKB-EC"/>
</dbReference>
<evidence type="ECO:0000256" key="5">
    <source>
        <dbReference type="ARBA" id="ARBA00023043"/>
    </source>
</evidence>
<dbReference type="PROSITE" id="PS50088">
    <property type="entry name" value="ANK_REPEAT"/>
    <property type="match status" value="2"/>
</dbReference>
<dbReference type="Gene3D" id="1.25.40.20">
    <property type="entry name" value="Ankyrin repeat-containing domain"/>
    <property type="match status" value="1"/>
</dbReference>
<feature type="domain" description="Palmitoyltransferase DHHC" evidence="10">
    <location>
        <begin position="583"/>
        <end position="709"/>
    </location>
</feature>
<dbReference type="PANTHER" id="PTHR24161">
    <property type="entry name" value="ANK_REP_REGION DOMAIN-CONTAINING PROTEIN-RELATED"/>
    <property type="match status" value="1"/>
</dbReference>
<keyword evidence="4 8" id="KW-1133">Transmembrane helix</keyword>
<comment type="domain">
    <text evidence="8">The DHHC domain is required for palmitoyltransferase activity.</text>
</comment>
<keyword evidence="6 8" id="KW-0472">Membrane</keyword>
<accession>A0AAV2T9A1</accession>
<dbReference type="AlphaFoldDB" id="A0AAV2T9A1"/>
<feature type="transmembrane region" description="Helical" evidence="8">
    <location>
        <begin position="630"/>
        <end position="650"/>
    </location>
</feature>
<evidence type="ECO:0000256" key="4">
    <source>
        <dbReference type="ARBA" id="ARBA00022989"/>
    </source>
</evidence>
<dbReference type="SMART" id="SM00248">
    <property type="entry name" value="ANK"/>
    <property type="match status" value="4"/>
</dbReference>
<comment type="caution">
    <text evidence="11">The sequence shown here is derived from an EMBL/GenBank/DDBJ whole genome shotgun (WGS) entry which is preliminary data.</text>
</comment>
<evidence type="ECO:0000313" key="12">
    <source>
        <dbReference type="Proteomes" id="UP001497525"/>
    </source>
</evidence>
<feature type="transmembrane region" description="Helical" evidence="8">
    <location>
        <begin position="420"/>
        <end position="442"/>
    </location>
</feature>
<evidence type="ECO:0000259" key="10">
    <source>
        <dbReference type="Pfam" id="PF01529"/>
    </source>
</evidence>
<protein>
    <recommendedName>
        <fullName evidence="8">Palmitoyltransferase</fullName>
        <ecNumber evidence="8">2.3.1.225</ecNumber>
    </recommendedName>
</protein>